<evidence type="ECO:0000313" key="2">
    <source>
        <dbReference type="EMBL" id="KAF4304362.1"/>
    </source>
</evidence>
<evidence type="ECO:0000256" key="1">
    <source>
        <dbReference type="ARBA" id="ARBA00023002"/>
    </source>
</evidence>
<dbReference type="OrthoDB" id="542013at2759"/>
<dbReference type="Proteomes" id="UP000572817">
    <property type="component" value="Unassembled WGS sequence"/>
</dbReference>
<evidence type="ECO:0000313" key="3">
    <source>
        <dbReference type="Proteomes" id="UP000572817"/>
    </source>
</evidence>
<protein>
    <submittedName>
        <fullName evidence="2">Short-chain dehydrogenase/reductase SDR</fullName>
    </submittedName>
</protein>
<dbReference type="PANTHER" id="PTHR43157">
    <property type="entry name" value="PHOSPHATIDYLINOSITOL-GLYCAN BIOSYNTHESIS CLASS F PROTEIN-RELATED"/>
    <property type="match status" value="1"/>
</dbReference>
<name>A0A8H4N690_9PEZI</name>
<dbReference type="PANTHER" id="PTHR43157:SF22">
    <property type="entry name" value="SHORT-CHAIN DEHYDROGENASE_REDUCTASE PHMF"/>
    <property type="match status" value="1"/>
</dbReference>
<reference evidence="2" key="1">
    <citation type="submission" date="2020-04" db="EMBL/GenBank/DDBJ databases">
        <title>Genome Assembly and Annotation of Botryosphaeria dothidea sdau 11-99, a Latent Pathogen of Apple Fruit Ring Rot in China.</title>
        <authorList>
            <person name="Yu C."/>
            <person name="Diao Y."/>
            <person name="Lu Q."/>
            <person name="Zhao J."/>
            <person name="Cui S."/>
            <person name="Peng C."/>
            <person name="He B."/>
            <person name="Liu H."/>
        </authorList>
    </citation>
    <scope>NUCLEOTIDE SEQUENCE [LARGE SCALE GENOMIC DNA]</scope>
    <source>
        <strain evidence="2">Sdau11-99</strain>
    </source>
</reference>
<keyword evidence="1" id="KW-0560">Oxidoreductase</keyword>
<dbReference type="SUPFAM" id="SSF51735">
    <property type="entry name" value="NAD(P)-binding Rossmann-fold domains"/>
    <property type="match status" value="1"/>
</dbReference>
<dbReference type="Gene3D" id="3.40.50.720">
    <property type="entry name" value="NAD(P)-binding Rossmann-like Domain"/>
    <property type="match status" value="1"/>
</dbReference>
<dbReference type="PRINTS" id="PR00081">
    <property type="entry name" value="GDHRDH"/>
</dbReference>
<accession>A0A8H4N690</accession>
<proteinExistence type="predicted"/>
<dbReference type="AlphaFoldDB" id="A0A8H4N690"/>
<dbReference type="Pfam" id="PF00106">
    <property type="entry name" value="adh_short"/>
    <property type="match status" value="1"/>
</dbReference>
<gene>
    <name evidence="2" type="ORF">GTA08_BOTSDO07801</name>
</gene>
<organism evidence="2 3">
    <name type="scientific">Botryosphaeria dothidea</name>
    <dbReference type="NCBI Taxonomy" id="55169"/>
    <lineage>
        <taxon>Eukaryota</taxon>
        <taxon>Fungi</taxon>
        <taxon>Dikarya</taxon>
        <taxon>Ascomycota</taxon>
        <taxon>Pezizomycotina</taxon>
        <taxon>Dothideomycetes</taxon>
        <taxon>Dothideomycetes incertae sedis</taxon>
        <taxon>Botryosphaeriales</taxon>
        <taxon>Botryosphaeriaceae</taxon>
        <taxon>Botryosphaeria</taxon>
    </lineage>
</organism>
<dbReference type="GO" id="GO:0016491">
    <property type="term" value="F:oxidoreductase activity"/>
    <property type="evidence" value="ECO:0007669"/>
    <property type="project" value="UniProtKB-KW"/>
</dbReference>
<sequence length="348" mass="38346">MAGLLRLLRDKWSPPRDPTTSLAGLTILITGANTGLGLEAAIKCAQLGAARLILGVRDPAKGEKAKKTIEQRAKRRRRISTPEPTGDVVVDVWQLDFMDFESVKLFAEKVREEGVRVDAAVLNAAVSVKELKRSRHGWEETLQVNVLGTALLGALLLPILKEGSAESADGRQPVLEIVGSTLYRQAQLRGPGDKILEKFNREEGFNGRKQYAVSKALVMHAMRTLAAMDAYTNGGKDVVVMSASPGFCKSELRRHYTGLAAKIFGWLFYAIFAREAEEGARSLVSAVCLGEEAHEGFWHSDKFLELDPMLLGESGESTRQQVWHEIIDAVRRDVPEVLRVTQIENGDD</sequence>
<dbReference type="EMBL" id="WWBZ02000051">
    <property type="protein sequence ID" value="KAF4304362.1"/>
    <property type="molecule type" value="Genomic_DNA"/>
</dbReference>
<keyword evidence="3" id="KW-1185">Reference proteome</keyword>
<comment type="caution">
    <text evidence="2">The sequence shown here is derived from an EMBL/GenBank/DDBJ whole genome shotgun (WGS) entry which is preliminary data.</text>
</comment>
<dbReference type="InterPro" id="IPR002347">
    <property type="entry name" value="SDR_fam"/>
</dbReference>
<dbReference type="InterPro" id="IPR036291">
    <property type="entry name" value="NAD(P)-bd_dom_sf"/>
</dbReference>